<dbReference type="InterPro" id="IPR050904">
    <property type="entry name" value="Adhesion/Biosynth-related"/>
</dbReference>
<sequence>MAQEPVVTAASGNPLLSTLVAAVRKAGLTDTLNMASDITVFAPSDAAFAKLPKVTLDKLLADRKVLRAILTYHVVGSRKAPEDLVNGTFTTLQGGELTTSGSGESYKVNGGANVICGDIQTRNATVYIVDAVLMPKV</sequence>
<dbReference type="Gene3D" id="2.30.180.10">
    <property type="entry name" value="FAS1 domain"/>
    <property type="match status" value="1"/>
</dbReference>
<evidence type="ECO:0000313" key="2">
    <source>
        <dbReference type="EMBL" id="MFC4592458.1"/>
    </source>
</evidence>
<dbReference type="SUPFAM" id="SSF82153">
    <property type="entry name" value="FAS1 domain"/>
    <property type="match status" value="1"/>
</dbReference>
<proteinExistence type="predicted"/>
<accession>A0ABV9ESQ8</accession>
<dbReference type="EMBL" id="JBHSFN010000052">
    <property type="protein sequence ID" value="MFC4592458.1"/>
    <property type="molecule type" value="Genomic_DNA"/>
</dbReference>
<dbReference type="PROSITE" id="PS50213">
    <property type="entry name" value="FAS1"/>
    <property type="match status" value="1"/>
</dbReference>
<comment type="caution">
    <text evidence="2">The sequence shown here is derived from an EMBL/GenBank/DDBJ whole genome shotgun (WGS) entry which is preliminary data.</text>
</comment>
<gene>
    <name evidence="2" type="ORF">ACFO8L_40680</name>
</gene>
<dbReference type="PANTHER" id="PTHR10900">
    <property type="entry name" value="PERIOSTIN-RELATED"/>
    <property type="match status" value="1"/>
</dbReference>
<name>A0ABV9ESQ8_9ACTN</name>
<dbReference type="InterPro" id="IPR000782">
    <property type="entry name" value="FAS1_domain"/>
</dbReference>
<evidence type="ECO:0000259" key="1">
    <source>
        <dbReference type="PROSITE" id="PS50213"/>
    </source>
</evidence>
<dbReference type="Pfam" id="PF02469">
    <property type="entry name" value="Fasciclin"/>
    <property type="match status" value="1"/>
</dbReference>
<keyword evidence="3" id="KW-1185">Reference proteome</keyword>
<dbReference type="RefSeq" id="WP_316249599.1">
    <property type="nucleotide sequence ID" value="NZ_JANZYP010000036.1"/>
</dbReference>
<dbReference type="SMART" id="SM00554">
    <property type="entry name" value="FAS1"/>
    <property type="match status" value="1"/>
</dbReference>
<reference evidence="3" key="1">
    <citation type="journal article" date="2019" name="Int. J. Syst. Evol. Microbiol.">
        <title>The Global Catalogue of Microorganisms (GCM) 10K type strain sequencing project: providing services to taxonomists for standard genome sequencing and annotation.</title>
        <authorList>
            <consortium name="The Broad Institute Genomics Platform"/>
            <consortium name="The Broad Institute Genome Sequencing Center for Infectious Disease"/>
            <person name="Wu L."/>
            <person name="Ma J."/>
        </authorList>
    </citation>
    <scope>NUCLEOTIDE SEQUENCE [LARGE SCALE GENOMIC DNA]</scope>
    <source>
        <strain evidence="3">CCUG 49560</strain>
    </source>
</reference>
<dbReference type="PANTHER" id="PTHR10900:SF77">
    <property type="entry name" value="FI19380P1"/>
    <property type="match status" value="1"/>
</dbReference>
<feature type="domain" description="FAS1" evidence="1">
    <location>
        <begin position="3"/>
        <end position="133"/>
    </location>
</feature>
<organism evidence="2 3">
    <name type="scientific">Sphaerisporangium corydalis</name>
    <dbReference type="NCBI Taxonomy" id="1441875"/>
    <lineage>
        <taxon>Bacteria</taxon>
        <taxon>Bacillati</taxon>
        <taxon>Actinomycetota</taxon>
        <taxon>Actinomycetes</taxon>
        <taxon>Streptosporangiales</taxon>
        <taxon>Streptosporangiaceae</taxon>
        <taxon>Sphaerisporangium</taxon>
    </lineage>
</organism>
<dbReference type="Proteomes" id="UP001595891">
    <property type="component" value="Unassembled WGS sequence"/>
</dbReference>
<protein>
    <submittedName>
        <fullName evidence="2">Fasciclin domain-containing protein</fullName>
    </submittedName>
</protein>
<evidence type="ECO:0000313" key="3">
    <source>
        <dbReference type="Proteomes" id="UP001595891"/>
    </source>
</evidence>
<dbReference type="InterPro" id="IPR036378">
    <property type="entry name" value="FAS1_dom_sf"/>
</dbReference>